<dbReference type="EMBL" id="MPOH02000022">
    <property type="protein sequence ID" value="OQD52049.1"/>
    <property type="molecule type" value="Genomic_DNA"/>
</dbReference>
<dbReference type="RefSeq" id="WP_073491462.1">
    <property type="nucleotide sequence ID" value="NZ_MPOH02000022.1"/>
</dbReference>
<gene>
    <name evidence="1" type="ORF">BM536_036040</name>
</gene>
<dbReference type="OrthoDB" id="2216648at2"/>
<reference evidence="2" key="1">
    <citation type="submission" date="2016-11" db="EMBL/GenBank/DDBJ databases">
        <authorList>
            <person name="Schniete J.K."/>
            <person name="Salih T."/>
            <person name="Algora Gallardo L."/>
            <person name="Martinez Fernandez S."/>
            <person name="Herron P.R."/>
        </authorList>
    </citation>
    <scope>NUCLEOTIDE SEQUENCE [LARGE SCALE GENOMIC DNA]</scope>
    <source>
        <strain evidence="2">DSM 41896</strain>
    </source>
</reference>
<evidence type="ECO:0000313" key="1">
    <source>
        <dbReference type="EMBL" id="OQD52049.1"/>
    </source>
</evidence>
<dbReference type="AlphaFoldDB" id="A0A1V6MHW6"/>
<comment type="caution">
    <text evidence="1">The sequence shown here is derived from an EMBL/GenBank/DDBJ whole genome shotgun (WGS) entry which is preliminary data.</text>
</comment>
<proteinExistence type="predicted"/>
<protein>
    <submittedName>
        <fullName evidence="1">Uncharacterized protein</fullName>
    </submittedName>
</protein>
<accession>A0A1V6MHW6</accession>
<dbReference type="Proteomes" id="UP000184286">
    <property type="component" value="Unassembled WGS sequence"/>
</dbReference>
<name>A0A1V6MHW6_9ACTN</name>
<sequence length="98" mass="10723">MREANPVEAADALPVTPEQRRLVEFGEELYRRIAPDADLGHVLLPEDDAVAVVHRVRGGGTILVAADRSVLFFGSALDISAALVDFRAGRRTPVEQFR</sequence>
<evidence type="ECO:0000313" key="2">
    <source>
        <dbReference type="Proteomes" id="UP000184286"/>
    </source>
</evidence>
<reference evidence="1 2" key="2">
    <citation type="submission" date="2017-02" db="EMBL/GenBank/DDBJ databases">
        <title>Draft genome sequence of Streptomyces phaeoluteigriseus type strain DSM41896.</title>
        <authorList>
            <person name="Salih T.S."/>
            <person name="Algora Gallardo L."/>
            <person name="Melo Santos T."/>
            <person name="Filgueira Martinez S."/>
            <person name="Herron P.R."/>
        </authorList>
    </citation>
    <scope>NUCLEOTIDE SEQUENCE [LARGE SCALE GENOMIC DNA]</scope>
    <source>
        <strain evidence="1 2">DSM 41896</strain>
    </source>
</reference>
<organism evidence="1 2">
    <name type="scientific">Streptomyces phaeoluteigriseus</name>
    <dbReference type="NCBI Taxonomy" id="114686"/>
    <lineage>
        <taxon>Bacteria</taxon>
        <taxon>Bacillati</taxon>
        <taxon>Actinomycetota</taxon>
        <taxon>Actinomycetes</taxon>
        <taxon>Kitasatosporales</taxon>
        <taxon>Streptomycetaceae</taxon>
        <taxon>Streptomyces</taxon>
        <taxon>Streptomyces aurantiacus group</taxon>
    </lineage>
</organism>